<dbReference type="EMBL" id="CAICTM010000350">
    <property type="protein sequence ID" value="CAB9508549.1"/>
    <property type="molecule type" value="Genomic_DNA"/>
</dbReference>
<keyword evidence="2" id="KW-1185">Reference proteome</keyword>
<evidence type="ECO:0008006" key="3">
    <source>
        <dbReference type="Google" id="ProtNLM"/>
    </source>
</evidence>
<reference evidence="1" key="1">
    <citation type="submission" date="2020-06" db="EMBL/GenBank/DDBJ databases">
        <authorList>
            <consortium name="Plant Systems Biology data submission"/>
        </authorList>
    </citation>
    <scope>NUCLEOTIDE SEQUENCE</scope>
    <source>
        <strain evidence="1">D6</strain>
    </source>
</reference>
<evidence type="ECO:0000313" key="2">
    <source>
        <dbReference type="Proteomes" id="UP001153069"/>
    </source>
</evidence>
<gene>
    <name evidence="1" type="ORF">SEMRO_351_G124040.1</name>
</gene>
<sequence length="196" mass="22240">MFTCLPCSASSSNCFGASAGNNNKSVYLDVYAGTNCPKMYFSKTDVAQDGCTVICRNSGCYKIGTHRCAACEHEAYCCEVCRQQDRKRHEEDCRRYTTTVRVEQMKNFNRQASCRGRGGCSNTVVSFCRHCQATVCHQWQCSKIHLEQCNAYLEAKLEREWVRIDLLVKKKNDSCRQEIPQNRGGNDNEAWVLVDG</sequence>
<accession>A0A9N8DYV7</accession>
<dbReference type="AlphaFoldDB" id="A0A9N8DYV7"/>
<organism evidence="1 2">
    <name type="scientific">Seminavis robusta</name>
    <dbReference type="NCBI Taxonomy" id="568900"/>
    <lineage>
        <taxon>Eukaryota</taxon>
        <taxon>Sar</taxon>
        <taxon>Stramenopiles</taxon>
        <taxon>Ochrophyta</taxon>
        <taxon>Bacillariophyta</taxon>
        <taxon>Bacillariophyceae</taxon>
        <taxon>Bacillariophycidae</taxon>
        <taxon>Naviculales</taxon>
        <taxon>Naviculaceae</taxon>
        <taxon>Seminavis</taxon>
    </lineage>
</organism>
<dbReference type="Proteomes" id="UP001153069">
    <property type="component" value="Unassembled WGS sequence"/>
</dbReference>
<proteinExistence type="predicted"/>
<dbReference type="SUPFAM" id="SSF144232">
    <property type="entry name" value="HIT/MYND zinc finger-like"/>
    <property type="match status" value="1"/>
</dbReference>
<protein>
    <recommendedName>
        <fullName evidence="3">MYND-type domain-containing protein</fullName>
    </recommendedName>
</protein>
<name>A0A9N8DYV7_9STRA</name>
<evidence type="ECO:0000313" key="1">
    <source>
        <dbReference type="EMBL" id="CAB9508549.1"/>
    </source>
</evidence>
<comment type="caution">
    <text evidence="1">The sequence shown here is derived from an EMBL/GenBank/DDBJ whole genome shotgun (WGS) entry which is preliminary data.</text>
</comment>